<dbReference type="AlphaFoldDB" id="A0AAI9SBC2"/>
<dbReference type="EMBL" id="WEHW01000055">
    <property type="protein sequence ID" value="KAB7649998.1"/>
    <property type="molecule type" value="Genomic_DNA"/>
</dbReference>
<evidence type="ECO:0000313" key="2">
    <source>
        <dbReference type="EMBL" id="KAB7649998.1"/>
    </source>
</evidence>
<comment type="caution">
    <text evidence="2">The sequence shown here is derived from an EMBL/GenBank/DDBJ whole genome shotgun (WGS) entry which is preliminary data.</text>
</comment>
<proteinExistence type="predicted"/>
<dbReference type="SUPFAM" id="SSF48371">
    <property type="entry name" value="ARM repeat"/>
    <property type="match status" value="1"/>
</dbReference>
<sequence length="457" mass="51377">MTFNSEKRMNAIREIKRLSRSIPSDAEASDSCAYLSYKDLTVVLDPDSVCMFIPSEPDLLSDDILGNVPIGDWFDEDSATEKYVKKMLDEKFESRAMARFAANLVKSPSHSVRSTVLSLPLTGAQYEKLLEDRSLDIRTELIQTPRALEMLARRASGRKKLARALLDADVRRSAREMIRGRAVCRNTASLLQDIMSGAPLPGEAPVKDAPPFILSLGDGKPSGAPGTSIELTEPADIESAIRLLACGCEEVKLPKDVFAYPLDFARLFTDDPREFVRRRAAEEANYDQTSAVEFARDPSISVRRALTAVPLHLPTEEVEAFLENDPRRIIAMMESLLKRDDADLWAKKFLADPDPEVRTEVRAKIERFISTLDPEDYPDFGSAPGATVLSTYDDDDDEDDDDDIEVNDFDDLDGFDDLDDLEDEDEDDDDDDDDEEEDEENEEDEEVEDIRDLRNRS</sequence>
<dbReference type="InterPro" id="IPR016024">
    <property type="entry name" value="ARM-type_fold"/>
</dbReference>
<gene>
    <name evidence="2" type="ORF">GBM96_10170</name>
</gene>
<evidence type="ECO:0000256" key="1">
    <source>
        <dbReference type="SAM" id="MobiDB-lite"/>
    </source>
</evidence>
<dbReference type="RefSeq" id="WP_139686996.1">
    <property type="nucleotide sequence ID" value="NZ_WEHW01000055.1"/>
</dbReference>
<accession>A0AAI9SBC2</accession>
<reference evidence="2 3" key="1">
    <citation type="submission" date="2019-10" db="EMBL/GenBank/DDBJ databases">
        <title>Genome diversity of Sutterella seckii.</title>
        <authorList>
            <person name="Chaplin A.V."/>
            <person name="Sokolova S.R."/>
            <person name="Mosin K.A."/>
            <person name="Ivanova E.L."/>
            <person name="Kochetkova T.O."/>
            <person name="Goltsov A.Y."/>
            <person name="Trofimov D.Y."/>
            <person name="Efimov B.A."/>
        </authorList>
    </citation>
    <scope>NUCLEOTIDE SEQUENCE [LARGE SCALE GENOMIC DNA]</scope>
    <source>
        <strain evidence="2 3">ASD3426</strain>
    </source>
</reference>
<protein>
    <submittedName>
        <fullName evidence="2">Uncharacterized protein</fullName>
    </submittedName>
</protein>
<organism evidence="2 3">
    <name type="scientific">Sutterella seckii</name>
    <dbReference type="NCBI Taxonomy" id="1944635"/>
    <lineage>
        <taxon>Bacteria</taxon>
        <taxon>Pseudomonadati</taxon>
        <taxon>Pseudomonadota</taxon>
        <taxon>Betaproteobacteria</taxon>
        <taxon>Burkholderiales</taxon>
        <taxon>Sutterellaceae</taxon>
        <taxon>Sutterella</taxon>
    </lineage>
</organism>
<feature type="region of interest" description="Disordered" evidence="1">
    <location>
        <begin position="373"/>
        <end position="457"/>
    </location>
</feature>
<feature type="compositionally biased region" description="Acidic residues" evidence="1">
    <location>
        <begin position="392"/>
        <end position="449"/>
    </location>
</feature>
<dbReference type="Proteomes" id="UP000469462">
    <property type="component" value="Unassembled WGS sequence"/>
</dbReference>
<name>A0AAI9SBC2_9BURK</name>
<keyword evidence="3" id="KW-1185">Reference proteome</keyword>
<evidence type="ECO:0000313" key="3">
    <source>
        <dbReference type="Proteomes" id="UP000469462"/>
    </source>
</evidence>